<dbReference type="GO" id="GO:0008270">
    <property type="term" value="F:zinc ion binding"/>
    <property type="evidence" value="ECO:0007669"/>
    <property type="project" value="UniProtKB-KW"/>
</dbReference>
<sequence length="749" mass="86125">MNSETYDRIAIITATQKRLDVKTQLSFNKLRVKLFEKETEITNINRTLSETQNEAEILRTEWVKSKDAESQLAKMISELHVRIARTTVTQKGIDVETAAKLSAMETKLETLKELEKLRTELNKSKDAESRLAQVNSETSDRIARITARQKRLNVKTQISFSRLRVELSEKETKITNINRTLSETQKELVKLRTELNKSKDAESRLAQINSETYDRIARITARQKRLNVKTQISFSKLRGKLSEKETQITNIIRTLSETQKDLEKLRTELVKLKDAESRLAHMNVELNDKLARTEAALTAKQKALDDAHAKLERQEIDTPCIICLDSDKNAAMVPCGHTSTCYTCSLKFYRKDNAKCPYCRQLIERILKIYKFVKSEDAKSQLTQENQELYGIIAELNATQERHDTETQMSMNKLRDKISEKNTETLKANRKLTATETKLSTTEAALIAKQRALEDAQAKLKRRETDTPCIICSDSDKNSALRLYFTETLKELEKLRTELNKSKDAESRLAQVNSETSDRIARITARQKRLNVKTQISFSRLRVELSEKETKITNINRTLSETQKELVKLRTESNKSKDAESRLAQINSETYDRIARITARQKRLNVKTQISFSKLRGKLSEKETQITNINRTLSETQKDLEKLRTELVKLKDAESRLAHMNVELNDKLARTEAALTAKQKALDDAHAKLERQEIDTPCIICLDSDKNAAMVPCGHTSTCYTCSLKFYRKDNAKCPYCRQLIERILKIYI</sequence>
<dbReference type="KEGG" id="spu:115924711"/>
<evidence type="ECO:0000256" key="2">
    <source>
        <dbReference type="ARBA" id="ARBA00022833"/>
    </source>
</evidence>
<dbReference type="Proteomes" id="UP000007110">
    <property type="component" value="Unassembled WGS sequence"/>
</dbReference>
<dbReference type="OrthoDB" id="6614346at2759"/>
<feature type="coiled-coil region" evidence="4">
    <location>
        <begin position="248"/>
        <end position="317"/>
    </location>
</feature>
<evidence type="ECO:0000256" key="1">
    <source>
        <dbReference type="ARBA" id="ARBA00022771"/>
    </source>
</evidence>
<dbReference type="OMA" id="GHTSTCY"/>
<keyword evidence="7" id="KW-1185">Reference proteome</keyword>
<evidence type="ECO:0000313" key="7">
    <source>
        <dbReference type="Proteomes" id="UP000007110"/>
    </source>
</evidence>
<feature type="coiled-coil region" evidence="4">
    <location>
        <begin position="34"/>
        <end position="61"/>
    </location>
</feature>
<evidence type="ECO:0000313" key="6">
    <source>
        <dbReference type="EnsemblMetazoa" id="XP_030843332"/>
    </source>
</evidence>
<feature type="domain" description="RING-type" evidence="5">
    <location>
        <begin position="698"/>
        <end position="738"/>
    </location>
</feature>
<dbReference type="PANTHER" id="PTHR14879:SF5">
    <property type="entry name" value="RING-TYPE DOMAIN-CONTAINING PROTEIN"/>
    <property type="match status" value="1"/>
</dbReference>
<dbReference type="InterPro" id="IPR013083">
    <property type="entry name" value="Znf_RING/FYVE/PHD"/>
</dbReference>
<accession>A0A7M7P0H5</accession>
<keyword evidence="4" id="KW-0175">Coiled coil</keyword>
<organism evidence="6 7">
    <name type="scientific">Strongylocentrotus purpuratus</name>
    <name type="common">Purple sea urchin</name>
    <dbReference type="NCBI Taxonomy" id="7668"/>
    <lineage>
        <taxon>Eukaryota</taxon>
        <taxon>Metazoa</taxon>
        <taxon>Echinodermata</taxon>
        <taxon>Eleutherozoa</taxon>
        <taxon>Echinozoa</taxon>
        <taxon>Echinoidea</taxon>
        <taxon>Euechinoidea</taxon>
        <taxon>Echinacea</taxon>
        <taxon>Camarodonta</taxon>
        <taxon>Echinidea</taxon>
        <taxon>Strongylocentrotidae</taxon>
        <taxon>Strongylocentrotus</taxon>
    </lineage>
</organism>
<feature type="coiled-coil region" evidence="4">
    <location>
        <begin position="104"/>
        <end position="137"/>
    </location>
</feature>
<dbReference type="SMART" id="SM00184">
    <property type="entry name" value="RING"/>
    <property type="match status" value="2"/>
</dbReference>
<keyword evidence="1 3" id="KW-0479">Metal-binding</keyword>
<dbReference type="EnsemblMetazoa" id="XM_030987472">
    <property type="protein sequence ID" value="XP_030843332"/>
    <property type="gene ID" value="LOC115924711"/>
</dbReference>
<reference evidence="7" key="1">
    <citation type="submission" date="2015-02" db="EMBL/GenBank/DDBJ databases">
        <title>Genome sequencing for Strongylocentrotus purpuratus.</title>
        <authorList>
            <person name="Murali S."/>
            <person name="Liu Y."/>
            <person name="Vee V."/>
            <person name="English A."/>
            <person name="Wang M."/>
            <person name="Skinner E."/>
            <person name="Han Y."/>
            <person name="Muzny D.M."/>
            <person name="Worley K.C."/>
            <person name="Gibbs R.A."/>
        </authorList>
    </citation>
    <scope>NUCLEOTIDE SEQUENCE</scope>
</reference>
<dbReference type="InterPro" id="IPR051728">
    <property type="entry name" value="RING-FYVE_E3_ubiquitin-ligase"/>
</dbReference>
<dbReference type="SUPFAM" id="SSF57850">
    <property type="entry name" value="RING/U-box"/>
    <property type="match status" value="2"/>
</dbReference>
<protein>
    <recommendedName>
        <fullName evidence="5">RING-type domain-containing protein</fullName>
    </recommendedName>
</protein>
<dbReference type="AlphaFoldDB" id="A0A7M7P0H5"/>
<evidence type="ECO:0000259" key="5">
    <source>
        <dbReference type="PROSITE" id="PS50089"/>
    </source>
</evidence>
<evidence type="ECO:0000256" key="3">
    <source>
        <dbReference type="PROSITE-ProRule" id="PRU00175"/>
    </source>
</evidence>
<reference evidence="6" key="2">
    <citation type="submission" date="2021-01" db="UniProtKB">
        <authorList>
            <consortium name="EnsemblMetazoa"/>
        </authorList>
    </citation>
    <scope>IDENTIFICATION</scope>
</reference>
<keyword evidence="2" id="KW-0862">Zinc</keyword>
<name>A0A7M7P0H5_STRPU</name>
<feature type="coiled-coil region" evidence="4">
    <location>
        <begin position="167"/>
        <end position="211"/>
    </location>
</feature>
<dbReference type="RefSeq" id="XP_030843332.1">
    <property type="nucleotide sequence ID" value="XM_030987472.1"/>
</dbReference>
<dbReference type="InterPro" id="IPR001841">
    <property type="entry name" value="Znf_RING"/>
</dbReference>
<feature type="coiled-coil region" evidence="4">
    <location>
        <begin position="545"/>
        <end position="589"/>
    </location>
</feature>
<keyword evidence="1 3" id="KW-0863">Zinc-finger</keyword>
<proteinExistence type="predicted"/>
<feature type="coiled-coil region" evidence="4">
    <location>
        <begin position="439"/>
        <end position="515"/>
    </location>
</feature>
<dbReference type="PANTHER" id="PTHR14879">
    <property type="entry name" value="CASPASE REGULATOR, RING FINGER DOMAIN-CONTAINING"/>
    <property type="match status" value="1"/>
</dbReference>
<dbReference type="InParanoid" id="A0A7M7P0H5"/>
<feature type="coiled-coil region" evidence="4">
    <location>
        <begin position="619"/>
        <end position="695"/>
    </location>
</feature>
<dbReference type="GeneID" id="115924711"/>
<feature type="domain" description="RING-type" evidence="5">
    <location>
        <begin position="320"/>
        <end position="360"/>
    </location>
</feature>
<dbReference type="Gene3D" id="3.30.40.10">
    <property type="entry name" value="Zinc/RING finger domain, C3HC4 (zinc finger)"/>
    <property type="match status" value="2"/>
</dbReference>
<evidence type="ECO:0000256" key="4">
    <source>
        <dbReference type="SAM" id="Coils"/>
    </source>
</evidence>
<dbReference type="Pfam" id="PF13920">
    <property type="entry name" value="zf-C3HC4_3"/>
    <property type="match status" value="2"/>
</dbReference>
<dbReference type="PROSITE" id="PS50089">
    <property type="entry name" value="ZF_RING_2"/>
    <property type="match status" value="2"/>
</dbReference>